<name>A0ABT4TUC8_9ACTN</name>
<dbReference type="RefSeq" id="WP_270680889.1">
    <property type="nucleotide sequence ID" value="NZ_JAQFWP010000078.1"/>
</dbReference>
<evidence type="ECO:0000256" key="1">
    <source>
        <dbReference type="SAM" id="MobiDB-lite"/>
    </source>
</evidence>
<accession>A0ABT4TUC8</accession>
<dbReference type="EMBL" id="JAQFWP010000078">
    <property type="protein sequence ID" value="MDA2808290.1"/>
    <property type="molecule type" value="Genomic_DNA"/>
</dbReference>
<feature type="compositionally biased region" description="Basic and acidic residues" evidence="1">
    <location>
        <begin position="17"/>
        <end position="50"/>
    </location>
</feature>
<protein>
    <recommendedName>
        <fullName evidence="4">CopG family transcriptional regulator</fullName>
    </recommendedName>
</protein>
<comment type="caution">
    <text evidence="2">The sequence shown here is derived from an EMBL/GenBank/DDBJ whole genome shotgun (WGS) entry which is preliminary data.</text>
</comment>
<evidence type="ECO:0008006" key="4">
    <source>
        <dbReference type="Google" id="ProtNLM"/>
    </source>
</evidence>
<gene>
    <name evidence="2" type="ORF">O4U47_27525</name>
</gene>
<proteinExistence type="predicted"/>
<evidence type="ECO:0000313" key="3">
    <source>
        <dbReference type="Proteomes" id="UP001165685"/>
    </source>
</evidence>
<sequence length="122" mass="13222">MATDSKAGAAKSAAAQKRLEKAAHKATSEHESHSRKGERRRGGEADEARTPMRKVSVTLPAELTDAVQERVGRGEFSSYVAAAVARQIEHDLLVDLADRMDEEDGPVAEELVREAGAEWPDV</sequence>
<feature type="region of interest" description="Disordered" evidence="1">
    <location>
        <begin position="1"/>
        <end position="57"/>
    </location>
</feature>
<evidence type="ECO:0000313" key="2">
    <source>
        <dbReference type="EMBL" id="MDA2808290.1"/>
    </source>
</evidence>
<dbReference type="Proteomes" id="UP001165685">
    <property type="component" value="Unassembled WGS sequence"/>
</dbReference>
<organism evidence="2 3">
    <name type="scientific">Nocardiopsis suaedae</name>
    <dbReference type="NCBI Taxonomy" id="3018444"/>
    <lineage>
        <taxon>Bacteria</taxon>
        <taxon>Bacillati</taxon>
        <taxon>Actinomycetota</taxon>
        <taxon>Actinomycetes</taxon>
        <taxon>Streptosporangiales</taxon>
        <taxon>Nocardiopsidaceae</taxon>
        <taxon>Nocardiopsis</taxon>
    </lineage>
</organism>
<keyword evidence="3" id="KW-1185">Reference proteome</keyword>
<feature type="compositionally biased region" description="Low complexity" evidence="1">
    <location>
        <begin position="1"/>
        <end position="15"/>
    </location>
</feature>
<reference evidence="2" key="1">
    <citation type="submission" date="2023-01" db="EMBL/GenBank/DDBJ databases">
        <title>Draft genome sequence of Nocardiopsis sp. LSu2-4 isolated from halophytes.</title>
        <authorList>
            <person name="Duangmal K."/>
            <person name="Chantavorakit T."/>
        </authorList>
    </citation>
    <scope>NUCLEOTIDE SEQUENCE</scope>
    <source>
        <strain evidence="2">LSu2-4</strain>
    </source>
</reference>